<feature type="region of interest" description="Disordered" evidence="16">
    <location>
        <begin position="1"/>
        <end position="24"/>
    </location>
</feature>
<evidence type="ECO:0000313" key="19">
    <source>
        <dbReference type="Proteomes" id="UP001344447"/>
    </source>
</evidence>
<keyword evidence="12 15" id="KW-0833">Ubl conjugation pathway</keyword>
<dbReference type="InterPro" id="IPR054478">
    <property type="entry name" value="LTN1_UBC"/>
</dbReference>
<evidence type="ECO:0000256" key="11">
    <source>
        <dbReference type="ARBA" id="ARBA00022771"/>
    </source>
</evidence>
<evidence type="ECO:0000256" key="6">
    <source>
        <dbReference type="ARBA" id="ARBA00017157"/>
    </source>
</evidence>
<dbReference type="InterPro" id="IPR054476">
    <property type="entry name" value="Ltn1_N"/>
</dbReference>
<dbReference type="PROSITE" id="PS50089">
    <property type="entry name" value="ZF_RING_2"/>
    <property type="match status" value="1"/>
</dbReference>
<keyword evidence="11 14" id="KW-0863">Zinc-finger</keyword>
<evidence type="ECO:0000256" key="15">
    <source>
        <dbReference type="RuleBase" id="RU367090"/>
    </source>
</evidence>
<comment type="subcellular location">
    <subcellularLocation>
        <location evidence="2">Cytoplasm</location>
        <location evidence="2">Cytosol</location>
    </subcellularLocation>
</comment>
<accession>A0AAN7U7Q5</accession>
<dbReference type="SMART" id="SM01197">
    <property type="entry name" value="FANCL_C"/>
    <property type="match status" value="1"/>
</dbReference>
<sequence length="1815" mass="207361">MGKDRDKGFRGAKYNPSSSGEANSLMGSQSSGFIGFSAFSSNLTNATDPDYYQVEPEYKVLLKKLQKKDSISRIKGLEELNSKFQKINIEDPEFNITSISPLMNAWEFMYKRLVNDDDRNVRDLASQCLGSIGSRIGKHLGPHVKSLLGPWILAVCDQNDQSINYALASFQNIFPEKKRNDVFKFGHDDALTYLCENLQETPQTIGDSKSISQEILQERYERCISNSLLAIEYLINNTTTAAATTTTTETTNTSSSTTNTEIYEKIFESQFFSFFQSKSSNIRKTAYRVLATVIKKIPGYVEKNFKDFSSKVLGLFSEKDSSTHLYMWDAIISFLKSYGDKAWGNVDVRKHVLPRLWAFLRSGCYGSFELSYPSILPLLTFIPNSIVIGTTTTTDINIGFFKELFTNLEKGLEVVDNPRQYGNPNSADRPSNLLLSCYLECLVYSSKKWGQQYQQVNDYLIDTLLFNFYSNHFNLDHSCFSEKLFIEKLLESTIKLSNSSNLNLLKIQNLFNSNNFIGFNSTIKKENLENDSTIVETTTTTDKNNNNNPINKKEEKIIQPISNETLISRLTTFLILCSNNSNKSNNIVIQGIVKKLFNLACDNLNDGNQELSVKILDIILENYKIDQIFSNVSDDIKTTLNQVISLLESLINSQIAFSSLLNVIISLLTKILALIPDENEIKSIWSKVLQMFLSSINKNNSNLITNGLVYLINSASDRINRNLLLSTTLFKSIKIQDKKQLQLIKSILFNNNNEFSPIIPNESVESLIEWINVKLVDIINTMVQLNLIFDNGNNDDDDDNVSIDYLVELSKLLFTSTFKSKSLDTLLIEWCKFNIEINHRPSLILNYKAKCNPIDDYLFSSTLNIENDKFILSLLTNFLDKNSDSIICTNDSLNLNYLSSCVIKLIKSSGNDELYSYFIKDFTSNQLIINSKDQIKISWFRFNRITPFYLLDSYSLKISDNDSTAITTTTNIDKLMKILIFNLKVIESFGLDKFINNCDKENNDDNIQLLLLNLLFINGDNKLPSTPTSVASTTAIISTNEQVLEFIENTSTNLLNQFIESLFKFYGEKIFDCSWFNGIISNIGDGNNGGVYSIALKLFVDYITNDSLIPTTSLKLKSTLLNSIKTTVDSITSGNSIDSIKQLNLVQTLLPILQKETIDSYKDWSITQLSQLSSSIPTKFKSISIQLSILSSIVFEREQQKHQQSHQKSQQSQQDENEILREKEWLSLLNLIQTIQQWNSKIKSPIIKQQEPELELLLMKEIELPLLNFILIIVQYLSNVNSNTNKQSIYLSNNQSQFVQSFLSIWLSNNFTLLSNDKFKSNGYYQQYRNLVEYQSLKIYNIIISNDNIKFIVPGIGDQFQIDHSILVLNNWLNRVSNRNNNSIENSSDSSYILELYSNTFMKISNDIKYKISLTKLDNLIELLSTFNYSTSIYNNKGIKKTSYNLLECYFGNENTQLVKSFLLEDENNSGVGDDSEEEKVSFILFSNVFEKILLDFDSTFKPMKKSKDNQLVNSISMGQLMCWNLLLLNYSKIDLNRRSVLNGWLNNNNIQKVTLFLNQIFQFINKDEAPTTIIASSGESNVYSIQFPFSIIDNEQLITYRMIQKLCSNSLFSLVNYLPSMVRRWADDNSTNPKMNQQIQSYITRFVSPIIIQNEIQRVNSYRCTDNDSSDAKFQIKGSTSSKEVTASYEKDEMTISLVLFISENYPLRVLTVEFSKRVGVSESQWRQWLLSMTSLLLTQDGTVLDACLLWKNSLDKHFQGVEVCPICYSMFHNGTIPKFQCKTCKNKFHAGCIYKWFQTSHKSNCPLCQTDLS</sequence>
<dbReference type="InterPro" id="IPR011989">
    <property type="entry name" value="ARM-like"/>
</dbReference>
<evidence type="ECO:0000256" key="10">
    <source>
        <dbReference type="ARBA" id="ARBA00022737"/>
    </source>
</evidence>
<dbReference type="GO" id="GO:0061630">
    <property type="term" value="F:ubiquitin protein ligase activity"/>
    <property type="evidence" value="ECO:0007669"/>
    <property type="project" value="UniProtKB-UniRule"/>
</dbReference>
<dbReference type="Pfam" id="PF13639">
    <property type="entry name" value="zf-RING_2"/>
    <property type="match status" value="1"/>
</dbReference>
<evidence type="ECO:0000256" key="8">
    <source>
        <dbReference type="ARBA" id="ARBA00022679"/>
    </source>
</evidence>
<dbReference type="Pfam" id="PF22999">
    <property type="entry name" value="LTN1_E3_ligase_6th"/>
    <property type="match status" value="1"/>
</dbReference>
<comment type="catalytic activity">
    <reaction evidence="1 15">
        <text>S-ubiquitinyl-[E2 ubiquitin-conjugating enzyme]-L-cysteine + [acceptor protein]-L-lysine = [E2 ubiquitin-conjugating enzyme]-L-cysteine + N(6)-ubiquitinyl-[acceptor protein]-L-lysine.</text>
        <dbReference type="EC" id="2.3.2.27"/>
    </reaction>
</comment>
<dbReference type="GO" id="GO:0005829">
    <property type="term" value="C:cytosol"/>
    <property type="evidence" value="ECO:0007669"/>
    <property type="project" value="UniProtKB-SubCell"/>
</dbReference>
<name>A0AAN7U7Q5_9MYCE</name>
<evidence type="ECO:0000256" key="2">
    <source>
        <dbReference type="ARBA" id="ARBA00004514"/>
    </source>
</evidence>
<organism evidence="18 19">
    <name type="scientific">Dictyostelium firmibasis</name>
    <dbReference type="NCBI Taxonomy" id="79012"/>
    <lineage>
        <taxon>Eukaryota</taxon>
        <taxon>Amoebozoa</taxon>
        <taxon>Evosea</taxon>
        <taxon>Eumycetozoa</taxon>
        <taxon>Dictyostelia</taxon>
        <taxon>Dictyosteliales</taxon>
        <taxon>Dictyosteliaceae</taxon>
        <taxon>Dictyostelium</taxon>
    </lineage>
</organism>
<proteinExistence type="inferred from homology"/>
<feature type="domain" description="RING-type" evidence="17">
    <location>
        <begin position="1766"/>
        <end position="1811"/>
    </location>
</feature>
<evidence type="ECO:0000256" key="5">
    <source>
        <dbReference type="ARBA" id="ARBA00012483"/>
    </source>
</evidence>
<keyword evidence="13 15" id="KW-0862">Zinc</keyword>
<gene>
    <name evidence="18" type="ORF">RB653_002066</name>
</gene>
<dbReference type="PANTHER" id="PTHR12389:SF0">
    <property type="entry name" value="E3 UBIQUITIN-PROTEIN LIGASE LISTERIN"/>
    <property type="match status" value="1"/>
</dbReference>
<dbReference type="GO" id="GO:0043023">
    <property type="term" value="F:ribosomal large subunit binding"/>
    <property type="evidence" value="ECO:0007669"/>
    <property type="project" value="TreeGrafter"/>
</dbReference>
<dbReference type="GO" id="GO:1990112">
    <property type="term" value="C:RQC complex"/>
    <property type="evidence" value="ECO:0007669"/>
    <property type="project" value="UniProtKB-UniRule"/>
</dbReference>
<dbReference type="SUPFAM" id="SSF57850">
    <property type="entry name" value="RING/U-box"/>
    <property type="match status" value="1"/>
</dbReference>
<dbReference type="InterPro" id="IPR054477">
    <property type="entry name" value="LTN1_E3_ligase_6th"/>
</dbReference>
<evidence type="ECO:0000256" key="13">
    <source>
        <dbReference type="ARBA" id="ARBA00022833"/>
    </source>
</evidence>
<evidence type="ECO:0000256" key="12">
    <source>
        <dbReference type="ARBA" id="ARBA00022786"/>
    </source>
</evidence>
<dbReference type="Gene3D" id="3.30.40.10">
    <property type="entry name" value="Zinc/RING finger domain, C3HC4 (zinc finger)"/>
    <property type="match status" value="1"/>
</dbReference>
<dbReference type="EC" id="2.3.2.27" evidence="5 15"/>
<dbReference type="PANTHER" id="PTHR12389">
    <property type="entry name" value="ZINC FINGER PROTEIN 294"/>
    <property type="match status" value="1"/>
</dbReference>
<dbReference type="Proteomes" id="UP001344447">
    <property type="component" value="Unassembled WGS sequence"/>
</dbReference>
<evidence type="ECO:0000256" key="3">
    <source>
        <dbReference type="ARBA" id="ARBA00004906"/>
    </source>
</evidence>
<evidence type="ECO:0000256" key="4">
    <source>
        <dbReference type="ARBA" id="ARBA00007997"/>
    </source>
</evidence>
<evidence type="ECO:0000256" key="16">
    <source>
        <dbReference type="SAM" id="MobiDB-lite"/>
    </source>
</evidence>
<comment type="similarity">
    <text evidence="4 15">Belongs to the LTN1 family.</text>
</comment>
<keyword evidence="10" id="KW-0677">Repeat</keyword>
<dbReference type="InterPro" id="IPR013083">
    <property type="entry name" value="Znf_RING/FYVE/PHD"/>
</dbReference>
<comment type="caution">
    <text evidence="18">The sequence shown here is derived from an EMBL/GenBank/DDBJ whole genome shotgun (WGS) entry which is preliminary data.</text>
</comment>
<evidence type="ECO:0000256" key="7">
    <source>
        <dbReference type="ARBA" id="ARBA00022490"/>
    </source>
</evidence>
<dbReference type="GO" id="GO:1990116">
    <property type="term" value="P:ribosome-associated ubiquitin-dependent protein catabolic process"/>
    <property type="evidence" value="ECO:0007669"/>
    <property type="project" value="UniProtKB-UniRule"/>
</dbReference>
<dbReference type="Pfam" id="PF22958">
    <property type="entry name" value="Ltn1_1st"/>
    <property type="match status" value="1"/>
</dbReference>
<comment type="function">
    <text evidence="15">E3 ubiquitin-protein ligase. Component of the ribosome quality control complex (RQC), a ribosome-associated complex that mediates ubiquitination and extraction of incompletely synthesized nascent chains for proteasomal degradation.</text>
</comment>
<feature type="compositionally biased region" description="Polar residues" evidence="16">
    <location>
        <begin position="15"/>
        <end position="24"/>
    </location>
</feature>
<evidence type="ECO:0000256" key="1">
    <source>
        <dbReference type="ARBA" id="ARBA00000900"/>
    </source>
</evidence>
<dbReference type="InterPro" id="IPR016024">
    <property type="entry name" value="ARM-type_fold"/>
</dbReference>
<dbReference type="GO" id="GO:0008270">
    <property type="term" value="F:zinc ion binding"/>
    <property type="evidence" value="ECO:0007669"/>
    <property type="project" value="UniProtKB-KW"/>
</dbReference>
<dbReference type="EMBL" id="JAVFKY010000004">
    <property type="protein sequence ID" value="KAK5577128.1"/>
    <property type="molecule type" value="Genomic_DNA"/>
</dbReference>
<protein>
    <recommendedName>
        <fullName evidence="6 15">E3 ubiquitin-protein ligase listerin</fullName>
        <ecNumber evidence="5 15">2.3.2.27</ecNumber>
    </recommendedName>
    <alternativeName>
        <fullName evidence="15">RING-type E3 ubiquitin transferase listerin</fullName>
    </alternativeName>
</protein>
<dbReference type="InterPro" id="IPR001841">
    <property type="entry name" value="Znf_RING"/>
</dbReference>
<keyword evidence="8 15" id="KW-0808">Transferase</keyword>
<evidence type="ECO:0000256" key="9">
    <source>
        <dbReference type="ARBA" id="ARBA00022723"/>
    </source>
</evidence>
<dbReference type="CDD" id="cd16491">
    <property type="entry name" value="RING-CH-C4HC3_LTN1"/>
    <property type="match status" value="1"/>
</dbReference>
<dbReference type="InterPro" id="IPR039795">
    <property type="entry name" value="LTN1/Rkr1"/>
</dbReference>
<comment type="subunit">
    <text evidence="15">Component of the ribosome quality control complex (RQC).</text>
</comment>
<dbReference type="FunFam" id="3.30.40.10:FF:000038">
    <property type="entry name" value="E3 ubiquitin-protein ligase listerin"/>
    <property type="match status" value="1"/>
</dbReference>
<dbReference type="InterPro" id="IPR039804">
    <property type="entry name" value="RING-CH-C4HC3_LTN1"/>
</dbReference>
<evidence type="ECO:0000313" key="18">
    <source>
        <dbReference type="EMBL" id="KAK5577128.1"/>
    </source>
</evidence>
<keyword evidence="7" id="KW-0963">Cytoplasm</keyword>
<reference evidence="18 19" key="1">
    <citation type="submission" date="2023-11" db="EMBL/GenBank/DDBJ databases">
        <title>Dfirmibasis_genome.</title>
        <authorList>
            <person name="Edelbroek B."/>
            <person name="Kjellin J."/>
            <person name="Jerlstrom-Hultqvist J."/>
            <person name="Soderbom F."/>
        </authorList>
    </citation>
    <scope>NUCLEOTIDE SEQUENCE [LARGE SCALE GENOMIC DNA]</scope>
    <source>
        <strain evidence="18 19">TNS-C-14</strain>
    </source>
</reference>
<evidence type="ECO:0000256" key="14">
    <source>
        <dbReference type="PROSITE-ProRule" id="PRU00175"/>
    </source>
</evidence>
<comment type="pathway">
    <text evidence="3 15">Protein modification; protein ubiquitination.</text>
</comment>
<evidence type="ECO:0000259" key="17">
    <source>
        <dbReference type="PROSITE" id="PS50089"/>
    </source>
</evidence>
<dbReference type="GO" id="GO:0072344">
    <property type="term" value="P:rescue of stalled ribosome"/>
    <property type="evidence" value="ECO:0007669"/>
    <property type="project" value="UniProtKB-UniRule"/>
</dbReference>
<dbReference type="SUPFAM" id="SSF48371">
    <property type="entry name" value="ARM repeat"/>
    <property type="match status" value="1"/>
</dbReference>
<keyword evidence="9 15" id="KW-0479">Metal-binding</keyword>
<dbReference type="Gene3D" id="1.25.10.10">
    <property type="entry name" value="Leucine-rich Repeat Variant"/>
    <property type="match status" value="1"/>
</dbReference>
<dbReference type="Pfam" id="PF23009">
    <property type="entry name" value="UBC_like"/>
    <property type="match status" value="1"/>
</dbReference>
<keyword evidence="19" id="KW-1185">Reference proteome</keyword>